<reference evidence="1" key="1">
    <citation type="journal article" date="2013" name="J. Plant Res.">
        <title>Effect of fungi and light on seed germination of three Opuntia species from semiarid lands of central Mexico.</title>
        <authorList>
            <person name="Delgado-Sanchez P."/>
            <person name="Jimenez-Bremont J.F."/>
            <person name="Guerrero-Gonzalez Mde L."/>
            <person name="Flores J."/>
        </authorList>
    </citation>
    <scope>NUCLEOTIDE SEQUENCE</scope>
    <source>
        <tissue evidence="1">Cladode</tissue>
    </source>
</reference>
<dbReference type="AlphaFoldDB" id="A0A7C9CLJ5"/>
<reference evidence="1" key="2">
    <citation type="submission" date="2020-07" db="EMBL/GenBank/DDBJ databases">
        <authorList>
            <person name="Vera ALvarez R."/>
            <person name="Arias-Moreno D.M."/>
            <person name="Jimenez-Jacinto V."/>
            <person name="Jimenez-Bremont J.F."/>
            <person name="Swaminathan K."/>
            <person name="Moose S.P."/>
            <person name="Guerrero-Gonzalez M.L."/>
            <person name="Marino-Ramirez L."/>
            <person name="Landsman D."/>
            <person name="Rodriguez-Kessler M."/>
            <person name="Delgado-Sanchez P."/>
        </authorList>
    </citation>
    <scope>NUCLEOTIDE SEQUENCE</scope>
    <source>
        <tissue evidence="1">Cladode</tissue>
    </source>
</reference>
<protein>
    <submittedName>
        <fullName evidence="1">Uncharacterized protein</fullName>
    </submittedName>
</protein>
<sequence length="105" mass="11888">MINSVLYHEEISFGSKTSDCSSGKGVGWICCSKALYIRNLAHNIFNQAELVNMQCGSSFYYKGIPILSSFSTTVAHQRQSSLLLSTMLLNPCLRQERPERHQWMP</sequence>
<dbReference type="EMBL" id="GISG01008178">
    <property type="protein sequence ID" value="MBA4615650.1"/>
    <property type="molecule type" value="Transcribed_RNA"/>
</dbReference>
<evidence type="ECO:0000313" key="1">
    <source>
        <dbReference type="EMBL" id="MBA4615649.1"/>
    </source>
</evidence>
<proteinExistence type="predicted"/>
<accession>A0A7C9CLJ5</accession>
<organism evidence="1">
    <name type="scientific">Opuntia streptacantha</name>
    <name type="common">Prickly pear cactus</name>
    <name type="synonym">Opuntia cardona</name>
    <dbReference type="NCBI Taxonomy" id="393608"/>
    <lineage>
        <taxon>Eukaryota</taxon>
        <taxon>Viridiplantae</taxon>
        <taxon>Streptophyta</taxon>
        <taxon>Embryophyta</taxon>
        <taxon>Tracheophyta</taxon>
        <taxon>Spermatophyta</taxon>
        <taxon>Magnoliopsida</taxon>
        <taxon>eudicotyledons</taxon>
        <taxon>Gunneridae</taxon>
        <taxon>Pentapetalae</taxon>
        <taxon>Caryophyllales</taxon>
        <taxon>Cactineae</taxon>
        <taxon>Cactaceae</taxon>
        <taxon>Opuntioideae</taxon>
        <taxon>Opuntia</taxon>
    </lineage>
</organism>
<name>A0A7C9CLJ5_OPUST</name>
<dbReference type="EMBL" id="GISG01008176">
    <property type="protein sequence ID" value="MBA4615649.1"/>
    <property type="molecule type" value="Transcribed_RNA"/>
</dbReference>